<protein>
    <submittedName>
        <fullName evidence="1">Phenylacetate-CoA oxygenase subunit PaaC</fullName>
        <ecNumber evidence="1">1.14.13.149</ecNumber>
    </submittedName>
</protein>
<reference evidence="1 2" key="1">
    <citation type="submission" date="2023-02" db="EMBL/GenBank/DDBJ databases">
        <title>Genome sequence of Sphingomonas naphthae.</title>
        <authorList>
            <person name="Kim S."/>
            <person name="Heo J."/>
            <person name="Kwon S.-W."/>
        </authorList>
    </citation>
    <scope>NUCLEOTIDE SEQUENCE [LARGE SCALE GENOMIC DNA]</scope>
    <source>
        <strain evidence="1 2">KACC 18716</strain>
    </source>
</reference>
<dbReference type="InterPro" id="IPR011882">
    <property type="entry name" value="PaaC"/>
</dbReference>
<dbReference type="PIRSF" id="PIRSF037834">
    <property type="entry name" value="PA_CoA_Oase3"/>
    <property type="match status" value="1"/>
</dbReference>
<name>A0ABY7THU3_9SPHN</name>
<organism evidence="1 2">
    <name type="scientific">Sphingomonas naphthae</name>
    <dbReference type="NCBI Taxonomy" id="1813468"/>
    <lineage>
        <taxon>Bacteria</taxon>
        <taxon>Pseudomonadati</taxon>
        <taxon>Pseudomonadota</taxon>
        <taxon>Alphaproteobacteria</taxon>
        <taxon>Sphingomonadales</taxon>
        <taxon>Sphingomonadaceae</taxon>
        <taxon>Sphingomonas</taxon>
    </lineage>
</organism>
<dbReference type="Pfam" id="PF05138">
    <property type="entry name" value="PaaA_PaaC"/>
    <property type="match status" value="1"/>
</dbReference>
<dbReference type="InterPro" id="IPR012347">
    <property type="entry name" value="Ferritin-like"/>
</dbReference>
<dbReference type="InterPro" id="IPR052703">
    <property type="entry name" value="Aromatic_CoA_ox/epox"/>
</dbReference>
<dbReference type="EC" id="1.14.13.149" evidence="1"/>
<accession>A0ABY7THU3</accession>
<dbReference type="GO" id="GO:0097266">
    <property type="term" value="F:phenylacetyl-CoA 1,2-epoxidase activity"/>
    <property type="evidence" value="ECO:0007669"/>
    <property type="project" value="UniProtKB-EC"/>
</dbReference>
<dbReference type="PANTHER" id="PTHR30458">
    <property type="entry name" value="PHENYLACETIC ACID DEGRADATION PROTEIN PAA"/>
    <property type="match status" value="1"/>
</dbReference>
<keyword evidence="2" id="KW-1185">Reference proteome</keyword>
<keyword evidence="1" id="KW-0560">Oxidoreductase</keyword>
<dbReference type="Proteomes" id="UP001220395">
    <property type="component" value="Chromosome"/>
</dbReference>
<dbReference type="EMBL" id="CP117411">
    <property type="protein sequence ID" value="WCT72458.1"/>
    <property type="molecule type" value="Genomic_DNA"/>
</dbReference>
<gene>
    <name evidence="1" type="primary">paaC</name>
    <name evidence="1" type="ORF">PQ455_12520</name>
</gene>
<dbReference type="SUPFAM" id="SSF47240">
    <property type="entry name" value="Ferritin-like"/>
    <property type="match status" value="1"/>
</dbReference>
<sequence length="254" mass="27755">MADALAAARFAQSLRLGDDALILGQRLGEWAGHAPTLEVDLALTNIGLDLIGQAQHFLGYAGELEGKGQDADGLAFRRDVYDFRNCLLVEQPNGDFARTIARQYLFSAWQLPLMQGLAASADRRIADVAEKAVKEIAYHVRFSGEWIVRLGDGTAESKRRMEAALAWCWRFVDELFESDPAEAMLVEAGEAVDRAALRPAWDAAVDAVLAEAGLARPTIGRGVTGGRAGRHSEHLGHILSEMQFLPRAYPDAVW</sequence>
<dbReference type="PANTHER" id="PTHR30458:SF0">
    <property type="entry name" value="1,2-PHENYLACETYL-COA EPOXIDASE, SUBUNIT C"/>
    <property type="match status" value="1"/>
</dbReference>
<dbReference type="InterPro" id="IPR009078">
    <property type="entry name" value="Ferritin-like_SF"/>
</dbReference>
<evidence type="ECO:0000313" key="1">
    <source>
        <dbReference type="EMBL" id="WCT72458.1"/>
    </source>
</evidence>
<dbReference type="InterPro" id="IPR007814">
    <property type="entry name" value="PaaA_PaaC"/>
</dbReference>
<dbReference type="NCBIfam" id="TIGR02158">
    <property type="entry name" value="PA_CoA_Oxy3"/>
    <property type="match status" value="1"/>
</dbReference>
<dbReference type="RefSeq" id="WP_273686419.1">
    <property type="nucleotide sequence ID" value="NZ_CP117411.1"/>
</dbReference>
<dbReference type="Gene3D" id="1.20.1260.10">
    <property type="match status" value="1"/>
</dbReference>
<evidence type="ECO:0000313" key="2">
    <source>
        <dbReference type="Proteomes" id="UP001220395"/>
    </source>
</evidence>
<proteinExistence type="predicted"/>